<accession>A0A381RDT5</accession>
<evidence type="ECO:0000256" key="6">
    <source>
        <dbReference type="ARBA" id="ARBA00035120"/>
    </source>
</evidence>
<feature type="non-terminal residue" evidence="9">
    <location>
        <position position="1"/>
    </location>
</feature>
<dbReference type="EMBL" id="UINC01001853">
    <property type="protein sequence ID" value="SUZ89956.1"/>
    <property type="molecule type" value="Genomic_DNA"/>
</dbReference>
<evidence type="ECO:0000256" key="8">
    <source>
        <dbReference type="SAM" id="Phobius"/>
    </source>
</evidence>
<evidence type="ECO:0000256" key="3">
    <source>
        <dbReference type="ARBA" id="ARBA00022692"/>
    </source>
</evidence>
<keyword evidence="4 8" id="KW-1133">Transmembrane helix</keyword>
<evidence type="ECO:0000313" key="9">
    <source>
        <dbReference type="EMBL" id="SUZ89956.1"/>
    </source>
</evidence>
<keyword evidence="3 8" id="KW-0812">Transmembrane</keyword>
<evidence type="ECO:0000256" key="4">
    <source>
        <dbReference type="ARBA" id="ARBA00022989"/>
    </source>
</evidence>
<comment type="subcellular location">
    <subcellularLocation>
        <location evidence="1">Cell membrane</location>
        <topology evidence="1">Multi-pass membrane protein</topology>
    </subcellularLocation>
</comment>
<keyword evidence="5 8" id="KW-0472">Membrane</keyword>
<reference evidence="9" key="1">
    <citation type="submission" date="2018-05" db="EMBL/GenBank/DDBJ databases">
        <authorList>
            <person name="Lanie J.A."/>
            <person name="Ng W.-L."/>
            <person name="Kazmierczak K.M."/>
            <person name="Andrzejewski T.M."/>
            <person name="Davidsen T.M."/>
            <person name="Wayne K.J."/>
            <person name="Tettelin H."/>
            <person name="Glass J.I."/>
            <person name="Rusch D."/>
            <person name="Podicherti R."/>
            <person name="Tsui H.-C.T."/>
            <person name="Winkler M.E."/>
        </authorList>
    </citation>
    <scope>NUCLEOTIDE SEQUENCE</scope>
</reference>
<sequence>VNVAGSLALGLLAGASAPVPVVVGVGGLGALTTFSTFAADTLDLAANRPVRAVGHVLTTVVLGVAAAAAGLALVS</sequence>
<dbReference type="GO" id="GO:0005886">
    <property type="term" value="C:plasma membrane"/>
    <property type="evidence" value="ECO:0007669"/>
    <property type="project" value="UniProtKB-SubCell"/>
</dbReference>
<feature type="transmembrane region" description="Helical" evidence="8">
    <location>
        <begin position="52"/>
        <end position="74"/>
    </location>
</feature>
<keyword evidence="2" id="KW-1003">Cell membrane</keyword>
<evidence type="ECO:0000256" key="2">
    <source>
        <dbReference type="ARBA" id="ARBA00022475"/>
    </source>
</evidence>
<comment type="similarity">
    <text evidence="6">Belongs to the fluoride channel Fluc/FEX (TC 1.A.43) family.</text>
</comment>
<comment type="catalytic activity">
    <reaction evidence="7">
        <text>fluoride(in) = fluoride(out)</text>
        <dbReference type="Rhea" id="RHEA:76159"/>
        <dbReference type="ChEBI" id="CHEBI:17051"/>
    </reaction>
    <physiologicalReaction direction="left-to-right" evidence="7">
        <dbReference type="Rhea" id="RHEA:76160"/>
    </physiologicalReaction>
</comment>
<evidence type="ECO:0000256" key="5">
    <source>
        <dbReference type="ARBA" id="ARBA00023136"/>
    </source>
</evidence>
<dbReference type="InterPro" id="IPR003691">
    <property type="entry name" value="FluC"/>
</dbReference>
<gene>
    <name evidence="9" type="ORF">METZ01_LOCUS42810</name>
</gene>
<dbReference type="Pfam" id="PF02537">
    <property type="entry name" value="CRCB"/>
    <property type="match status" value="1"/>
</dbReference>
<evidence type="ECO:0008006" key="10">
    <source>
        <dbReference type="Google" id="ProtNLM"/>
    </source>
</evidence>
<protein>
    <recommendedName>
        <fullName evidence="10">Fluoride ion transporter CrcB</fullName>
    </recommendedName>
</protein>
<name>A0A381RDT5_9ZZZZ</name>
<evidence type="ECO:0000256" key="1">
    <source>
        <dbReference type="ARBA" id="ARBA00004651"/>
    </source>
</evidence>
<dbReference type="AlphaFoldDB" id="A0A381RDT5"/>
<proteinExistence type="inferred from homology"/>
<organism evidence="9">
    <name type="scientific">marine metagenome</name>
    <dbReference type="NCBI Taxonomy" id="408172"/>
    <lineage>
        <taxon>unclassified sequences</taxon>
        <taxon>metagenomes</taxon>
        <taxon>ecological metagenomes</taxon>
    </lineage>
</organism>
<evidence type="ECO:0000256" key="7">
    <source>
        <dbReference type="ARBA" id="ARBA00035585"/>
    </source>
</evidence>